<evidence type="ECO:0000256" key="4">
    <source>
        <dbReference type="ARBA" id="ARBA00022729"/>
    </source>
</evidence>
<feature type="signal peptide" evidence="17">
    <location>
        <begin position="1"/>
        <end position="26"/>
    </location>
</feature>
<feature type="domain" description="Cadherin" evidence="19">
    <location>
        <begin position="163"/>
        <end position="274"/>
    </location>
</feature>
<dbReference type="Gene3D" id="4.10.900.10">
    <property type="entry name" value="TCF3-CBD (Catenin binding domain)"/>
    <property type="match status" value="1"/>
</dbReference>
<dbReference type="EMBL" id="CAJPEX010001544">
    <property type="protein sequence ID" value="CAG0919365.1"/>
    <property type="molecule type" value="Genomic_DNA"/>
</dbReference>
<dbReference type="GO" id="GO:0007156">
    <property type="term" value="P:homophilic cell adhesion via plasma membrane adhesion molecules"/>
    <property type="evidence" value="ECO:0007669"/>
    <property type="project" value="InterPro"/>
</dbReference>
<evidence type="ECO:0000256" key="2">
    <source>
        <dbReference type="ARBA" id="ARBA00022536"/>
    </source>
</evidence>
<organism evidence="20">
    <name type="scientific">Notodromas monacha</name>
    <dbReference type="NCBI Taxonomy" id="399045"/>
    <lineage>
        <taxon>Eukaryota</taxon>
        <taxon>Metazoa</taxon>
        <taxon>Ecdysozoa</taxon>
        <taxon>Arthropoda</taxon>
        <taxon>Crustacea</taxon>
        <taxon>Oligostraca</taxon>
        <taxon>Ostracoda</taxon>
        <taxon>Podocopa</taxon>
        <taxon>Podocopida</taxon>
        <taxon>Cypridocopina</taxon>
        <taxon>Cypridoidea</taxon>
        <taxon>Cyprididae</taxon>
        <taxon>Notodromas</taxon>
    </lineage>
</organism>
<dbReference type="PROSITE" id="PS50268">
    <property type="entry name" value="CADHERIN_2"/>
    <property type="match status" value="8"/>
</dbReference>
<dbReference type="PROSITE" id="PS50025">
    <property type="entry name" value="LAM_G_DOMAIN"/>
    <property type="match status" value="1"/>
</dbReference>
<evidence type="ECO:0000256" key="3">
    <source>
        <dbReference type="ARBA" id="ARBA00022692"/>
    </source>
</evidence>
<evidence type="ECO:0000313" key="20">
    <source>
        <dbReference type="EMBL" id="CAD7279213.1"/>
    </source>
</evidence>
<evidence type="ECO:0000256" key="9">
    <source>
        <dbReference type="ARBA" id="ARBA00023136"/>
    </source>
</evidence>
<dbReference type="SUPFAM" id="SSF49313">
    <property type="entry name" value="Cadherin-like"/>
    <property type="match status" value="8"/>
</dbReference>
<dbReference type="PRINTS" id="PR00205">
    <property type="entry name" value="CADHERIN"/>
</dbReference>
<feature type="domain" description="Cadherin" evidence="19">
    <location>
        <begin position="65"/>
        <end position="162"/>
    </location>
</feature>
<dbReference type="InterPro" id="IPR056370">
    <property type="entry name" value="Shg-like_Ig-like"/>
</dbReference>
<dbReference type="GO" id="GO:0005509">
    <property type="term" value="F:calcium ion binding"/>
    <property type="evidence" value="ECO:0007669"/>
    <property type="project" value="UniProtKB-UniRule"/>
</dbReference>
<dbReference type="GO" id="GO:0016342">
    <property type="term" value="C:catenin complex"/>
    <property type="evidence" value="ECO:0007669"/>
    <property type="project" value="TreeGrafter"/>
</dbReference>
<dbReference type="FunFam" id="2.60.40.60:FF:000032">
    <property type="entry name" value="FAT atypical cadherin 1"/>
    <property type="match status" value="1"/>
</dbReference>
<feature type="domain" description="Cadherin" evidence="19">
    <location>
        <begin position="407"/>
        <end position="493"/>
    </location>
</feature>
<evidence type="ECO:0000256" key="6">
    <source>
        <dbReference type="ARBA" id="ARBA00022837"/>
    </source>
</evidence>
<evidence type="ECO:0000256" key="8">
    <source>
        <dbReference type="ARBA" id="ARBA00022989"/>
    </source>
</evidence>
<evidence type="ECO:0000256" key="14">
    <source>
        <dbReference type="RuleBase" id="RU003318"/>
    </source>
</evidence>
<evidence type="ECO:0000256" key="1">
    <source>
        <dbReference type="ARBA" id="ARBA00004167"/>
    </source>
</evidence>
<evidence type="ECO:0000256" key="5">
    <source>
        <dbReference type="ARBA" id="ARBA00022737"/>
    </source>
</evidence>
<feature type="chain" id="PRO_5036402953" evidence="17">
    <location>
        <begin position="27"/>
        <end position="1538"/>
    </location>
</feature>
<dbReference type="InterPro" id="IPR020894">
    <property type="entry name" value="Cadherin_CS"/>
</dbReference>
<dbReference type="PANTHER" id="PTHR24027:SF422">
    <property type="entry name" value="CADHERIN DOMAIN-CONTAINING PROTEIN"/>
    <property type="match status" value="1"/>
</dbReference>
<keyword evidence="3 14" id="KW-0812">Transmembrane</keyword>
<dbReference type="GO" id="GO:0008104">
    <property type="term" value="P:intracellular protein localization"/>
    <property type="evidence" value="ECO:0007669"/>
    <property type="project" value="UniProtKB-ARBA"/>
</dbReference>
<evidence type="ECO:0000256" key="12">
    <source>
        <dbReference type="PROSITE-ProRule" id="PRU00043"/>
    </source>
</evidence>
<dbReference type="SMART" id="SM00282">
    <property type="entry name" value="LamG"/>
    <property type="match status" value="1"/>
</dbReference>
<dbReference type="GO" id="GO:0016477">
    <property type="term" value="P:cell migration"/>
    <property type="evidence" value="ECO:0007669"/>
    <property type="project" value="TreeGrafter"/>
</dbReference>
<feature type="domain" description="Cadherin" evidence="19">
    <location>
        <begin position="493"/>
        <end position="607"/>
    </location>
</feature>
<feature type="domain" description="Laminin G" evidence="18">
    <location>
        <begin position="1131"/>
        <end position="1326"/>
    </location>
</feature>
<feature type="domain" description="Cadherin" evidence="19">
    <location>
        <begin position="275"/>
        <end position="382"/>
    </location>
</feature>
<evidence type="ECO:0000256" key="16">
    <source>
        <dbReference type="SAM" id="Phobius"/>
    </source>
</evidence>
<sequence>MTLLRNPFFFSYLVAFNLLNSLLLHCFEIRTYDSTRSSSFDRWTQESQSLTTRSQTEYRLGPRFASDVVDLQIWEQVQKGTSIGEVTVSNPNSEKIEYTLLANGTDFLSVDRDSGKLVLRDDPKNVKEGSYEFRVLASSRSGNASTRVKVRVSYSNSHRPLITNCNNTARVREEDTSRPFVFQVLATDEDLGVNGQEGLEFSIVQVPGTVTPSFTIEKETGKIFANRPFDRDEPENERKLTVPIKVVDGGKPPLNDVCVLHIEVTDVNDNKPLFDRVEYEASLPKDTQVGAEVLGISAADIDDGENAVINFSLEPDEGDPDDVTYFRIESGQILLKKSLISLDVQTKLRFRAKAENPGIPKKSETVKVTVIVVEPALQPPTIDGPDSINLAETYEQTSVPIANFSVAAHSDPPGQLFQELLRGQSESTNSKPTFSATMQNNVVQLYVLRGMLDYERITSYNLTISVLDTSNNLRAEKAIHVMVVPMNDEPPIFGDISELVVLENQPPGTLVGTVVATDRDAYDAHNRVYYSLKDTASTAATLFSVNPTTGDVKTRVQLDREVGATYVFDIMASDNYPSAIKPDGTPNNSTIQLLVRVKDVNDNRPKFEKDYYEAEVLETLNVKAVVAKVKANDPDESSELIYSITGGNEEGKFTINERNGEIRIANDLDYEKTTSYDLTVTVSDLQYSAETEVRVYVKNVADEPPKFTLSEHRTTIAENSTDLPFRILHVQAVDPENVASVGYFLQPEDEDTFKVESDGSLWLLKALDRDAPYGKETWEVRVWAHTGDRKDELVSFTTVSITLTDINDNAPYLVQIDPPPLVWEDSCDACPVRNGCQYVAVLEARDNDGPENGGPFLFGLDSSLDPDVERLFRIEQQGSQWVLYNQTTFDREKQKEYRVPIWVSDSPKTDSPLKATSFLRVVIGDCNDNEMFDGYSEIVVMNYKGELPATKIGRVFVEDLDDWDLADKEFHWESVQNPNFILDQDTGDIIMNPGYGSALHHTLDFSVTDHKWASTVRARVNVTVQIIPEEAATDVKSASIRLTNIDQGTFVDTKKNGWSRVTALKEFVGGLTNHAPGNVDVLSVRTVSNKVFEHKTDVRFAVHGSPYLQASHLNWLLTSHPDEKLRNYGCAYVLLFMPLTEIGYALMNSLPACNDTEIVVDVLTDSMDAVLLYNGPVTGNPRQSKDFFSLELRDGQPVLLVNYGDRTEYLEPRDVRGKINDGHWHNITVRWSPRRASIAVDGRVLMQDLSESRGQYTLVNSNGPLQLGGFVHDMRAMEGFYGWTGSGRSPLLKSAFRGCLGNLVINGELVDFAQAFIKEPDVAHGCRAGPKAGQLASLSAKPEFLAIVIGSAVLLILLLVLMVFVRRRHYAAAWEDGAEDHSRDTLGTYAEEGGGEGDTRTYDPSLLKKALLEDEKLTRRQAPTGDVVDPAEIASFLDLNKRIADNGDDKEDLDDMRNYAYEGQDSSVGSLSSLSSCGGEEPVDEMFFSRLHPHFQKLAEMYRGSESDSEDDYAASAFDDALRRRRPHGDSVPPESWC</sequence>
<comment type="function">
    <text evidence="15">Cadherins are calcium-dependent cell adhesion proteins.</text>
</comment>
<dbReference type="GO" id="GO:0007424">
    <property type="term" value="P:open tracheal system development"/>
    <property type="evidence" value="ECO:0007669"/>
    <property type="project" value="UniProtKB-ARBA"/>
</dbReference>
<dbReference type="Pfam" id="PF00028">
    <property type="entry name" value="Cadherin"/>
    <property type="match status" value="3"/>
</dbReference>
<comment type="subcellular location">
    <subcellularLocation>
        <location evidence="14">Cell membrane</location>
        <topology evidence="14">Single-pass type I membrane protein</topology>
    </subcellularLocation>
    <subcellularLocation>
        <location evidence="1">Membrane</location>
        <topology evidence="1">Single-pass membrane protein</topology>
    </subcellularLocation>
</comment>
<feature type="transmembrane region" description="Helical" evidence="16">
    <location>
        <begin position="1344"/>
        <end position="1365"/>
    </location>
</feature>
<keyword evidence="6 12" id="KW-0106">Calcium</keyword>
<dbReference type="Pfam" id="PF24811">
    <property type="entry name" value="Ig_Shg"/>
    <property type="match status" value="1"/>
</dbReference>
<dbReference type="Gene3D" id="2.60.120.200">
    <property type="match status" value="1"/>
</dbReference>
<gene>
    <name evidence="20" type="ORF">NMOB1V02_LOCUS6890</name>
</gene>
<dbReference type="Proteomes" id="UP000678499">
    <property type="component" value="Unassembled WGS sequence"/>
</dbReference>
<evidence type="ECO:0000256" key="7">
    <source>
        <dbReference type="ARBA" id="ARBA00022889"/>
    </source>
</evidence>
<dbReference type="InterPro" id="IPR013320">
    <property type="entry name" value="ConA-like_dom_sf"/>
</dbReference>
<feature type="disulfide bond" evidence="13">
    <location>
        <begin position="1299"/>
        <end position="1326"/>
    </location>
</feature>
<evidence type="ECO:0000256" key="13">
    <source>
        <dbReference type="PROSITE-ProRule" id="PRU00122"/>
    </source>
</evidence>
<keyword evidence="10 13" id="KW-1015">Disulfide bond</keyword>
<dbReference type="GO" id="GO:0007431">
    <property type="term" value="P:salivary gland development"/>
    <property type="evidence" value="ECO:0007669"/>
    <property type="project" value="UniProtKB-ARBA"/>
</dbReference>
<dbReference type="SMART" id="SM00112">
    <property type="entry name" value="CA"/>
    <property type="match status" value="8"/>
</dbReference>
<keyword evidence="7 14" id="KW-0130">Cell adhesion</keyword>
<dbReference type="Pfam" id="PF01049">
    <property type="entry name" value="CADH_Y-type_LIR"/>
    <property type="match status" value="1"/>
</dbReference>
<reference evidence="20" key="1">
    <citation type="submission" date="2020-11" db="EMBL/GenBank/DDBJ databases">
        <authorList>
            <person name="Tran Van P."/>
        </authorList>
    </citation>
    <scope>NUCLEOTIDE SEQUENCE</scope>
</reference>
<dbReference type="EMBL" id="OA883581">
    <property type="protein sequence ID" value="CAD7279213.1"/>
    <property type="molecule type" value="Genomic_DNA"/>
</dbReference>
<evidence type="ECO:0000256" key="15">
    <source>
        <dbReference type="RuleBase" id="RU004357"/>
    </source>
</evidence>
<keyword evidence="5" id="KW-0677">Repeat</keyword>
<evidence type="ECO:0000259" key="19">
    <source>
        <dbReference type="PROSITE" id="PS50268"/>
    </source>
</evidence>
<proteinExistence type="predicted"/>
<evidence type="ECO:0000259" key="18">
    <source>
        <dbReference type="PROSITE" id="PS50025"/>
    </source>
</evidence>
<dbReference type="Gene3D" id="2.60.40.60">
    <property type="entry name" value="Cadherins"/>
    <property type="match status" value="8"/>
</dbReference>
<evidence type="ECO:0000256" key="11">
    <source>
        <dbReference type="ARBA" id="ARBA00023180"/>
    </source>
</evidence>
<dbReference type="InterPro" id="IPR000233">
    <property type="entry name" value="Cadherin_Y-type_LIR"/>
</dbReference>
<dbReference type="FunFam" id="2.60.40.60:FF:000058">
    <property type="entry name" value="FAT atypical cadherin 3"/>
    <property type="match status" value="1"/>
</dbReference>
<keyword evidence="21" id="KW-1185">Reference proteome</keyword>
<accession>A0A7R9BPM6</accession>
<dbReference type="CDD" id="cd11304">
    <property type="entry name" value="Cadherin_repeat"/>
    <property type="match status" value="6"/>
</dbReference>
<keyword evidence="11" id="KW-0325">Glycoprotein</keyword>
<dbReference type="GO" id="GO:0098858">
    <property type="term" value="C:actin-based cell projection"/>
    <property type="evidence" value="ECO:0007669"/>
    <property type="project" value="UniProtKB-ARBA"/>
</dbReference>
<dbReference type="InterPro" id="IPR027397">
    <property type="entry name" value="Catenin-bd_sf"/>
</dbReference>
<dbReference type="GO" id="GO:0048565">
    <property type="term" value="P:digestive tract development"/>
    <property type="evidence" value="ECO:0007669"/>
    <property type="project" value="UniProtKB-ARBA"/>
</dbReference>
<dbReference type="GO" id="GO:0035239">
    <property type="term" value="P:tube morphogenesis"/>
    <property type="evidence" value="ECO:0007669"/>
    <property type="project" value="UniProtKB-ARBA"/>
</dbReference>
<dbReference type="InterPro" id="IPR039808">
    <property type="entry name" value="Cadherin"/>
</dbReference>
<keyword evidence="9 16" id="KW-0472">Membrane</keyword>
<dbReference type="PANTHER" id="PTHR24027">
    <property type="entry name" value="CADHERIN-23"/>
    <property type="match status" value="1"/>
</dbReference>
<evidence type="ECO:0000313" key="21">
    <source>
        <dbReference type="Proteomes" id="UP000678499"/>
    </source>
</evidence>
<dbReference type="PROSITE" id="PS00232">
    <property type="entry name" value="CADHERIN_1"/>
    <property type="match status" value="3"/>
</dbReference>
<dbReference type="GO" id="GO:0009887">
    <property type="term" value="P:animal organ morphogenesis"/>
    <property type="evidence" value="ECO:0007669"/>
    <property type="project" value="UniProtKB-ARBA"/>
</dbReference>
<feature type="domain" description="Cadherin" evidence="19">
    <location>
        <begin position="839"/>
        <end position="932"/>
    </location>
</feature>
<evidence type="ECO:0000256" key="17">
    <source>
        <dbReference type="SAM" id="SignalP"/>
    </source>
</evidence>
<dbReference type="InterPro" id="IPR001791">
    <property type="entry name" value="Laminin_G"/>
</dbReference>
<dbReference type="GO" id="GO:0045296">
    <property type="term" value="F:cadherin binding"/>
    <property type="evidence" value="ECO:0007669"/>
    <property type="project" value="TreeGrafter"/>
</dbReference>
<evidence type="ECO:0000256" key="10">
    <source>
        <dbReference type="ARBA" id="ARBA00023157"/>
    </source>
</evidence>
<dbReference type="OrthoDB" id="6252479at2759"/>
<dbReference type="InterPro" id="IPR002126">
    <property type="entry name" value="Cadherin-like_dom"/>
</dbReference>
<keyword evidence="2" id="KW-0245">EGF-like domain</keyword>
<dbReference type="SUPFAM" id="SSF49899">
    <property type="entry name" value="Concanavalin A-like lectins/glucanases"/>
    <property type="match status" value="1"/>
</dbReference>
<dbReference type="GO" id="GO:0008013">
    <property type="term" value="F:beta-catenin binding"/>
    <property type="evidence" value="ECO:0007669"/>
    <property type="project" value="TreeGrafter"/>
</dbReference>
<dbReference type="Pfam" id="PF02210">
    <property type="entry name" value="Laminin_G_2"/>
    <property type="match status" value="1"/>
</dbReference>
<keyword evidence="8 16" id="KW-1133">Transmembrane helix</keyword>
<feature type="domain" description="Cadherin" evidence="19">
    <location>
        <begin position="608"/>
        <end position="707"/>
    </location>
</feature>
<dbReference type="InterPro" id="IPR015919">
    <property type="entry name" value="Cadherin-like_sf"/>
</dbReference>
<name>A0A7R9BPM6_9CRUS</name>
<feature type="domain" description="Cadherin" evidence="19">
    <location>
        <begin position="708"/>
        <end position="813"/>
    </location>
</feature>
<keyword evidence="4 17" id="KW-0732">Signal</keyword>
<protein>
    <submittedName>
        <fullName evidence="20">Uncharacterized protein</fullName>
    </submittedName>
</protein>
<dbReference type="CDD" id="cd00110">
    <property type="entry name" value="LamG"/>
    <property type="match status" value="1"/>
</dbReference>